<dbReference type="InterPro" id="IPR013216">
    <property type="entry name" value="Methyltransf_11"/>
</dbReference>
<comment type="caution">
    <text evidence="2">The sequence shown here is derived from an EMBL/GenBank/DDBJ whole genome shotgun (WGS) entry which is preliminary data.</text>
</comment>
<sequence>MDDVIRFYEVVDEELRFQRNSRRIEFLTCTKALESYFERSSKILELGAGTGAYSFYYASIGHNVTALDITPSNIEKIISKKAEYKDIHLDAIVGNATDLSQFQSESFDSVLCFGPYYHIIDIESRDRLIHESLRVLRVGGILAIAYINKYSVVPMLVKKIPEFINRGTIHKVITDGYLKAGDPESFWTESHYTTPLEIEEFVNQFNITIIDHLGTDGLSHTISHEVDELSDEKFEIYSNYHYETCREKSILGISTHGLLICRKN</sequence>
<evidence type="ECO:0000259" key="1">
    <source>
        <dbReference type="Pfam" id="PF08241"/>
    </source>
</evidence>
<reference evidence="3" key="1">
    <citation type="journal article" date="2019" name="Int. J. Syst. Evol. Microbiol.">
        <title>The Global Catalogue of Microorganisms (GCM) 10K type strain sequencing project: providing services to taxonomists for standard genome sequencing and annotation.</title>
        <authorList>
            <consortium name="The Broad Institute Genomics Platform"/>
            <consortium name="The Broad Institute Genome Sequencing Center for Infectious Disease"/>
            <person name="Wu L."/>
            <person name="Ma J."/>
        </authorList>
    </citation>
    <scope>NUCLEOTIDE SEQUENCE [LARGE SCALE GENOMIC DNA]</scope>
    <source>
        <strain evidence="3">CGMCC 1.18575</strain>
    </source>
</reference>
<keyword evidence="3" id="KW-1185">Reference proteome</keyword>
<gene>
    <name evidence="2" type="ORF">ACFPOF_28100</name>
</gene>
<dbReference type="InterPro" id="IPR050508">
    <property type="entry name" value="Methyltransf_Superfamily"/>
</dbReference>
<dbReference type="PANTHER" id="PTHR42912">
    <property type="entry name" value="METHYLTRANSFERASE"/>
    <property type="match status" value="1"/>
</dbReference>
<evidence type="ECO:0000313" key="2">
    <source>
        <dbReference type="EMBL" id="MFC5406613.1"/>
    </source>
</evidence>
<dbReference type="Pfam" id="PF08241">
    <property type="entry name" value="Methyltransf_11"/>
    <property type="match status" value="1"/>
</dbReference>
<dbReference type="Proteomes" id="UP001596113">
    <property type="component" value="Unassembled WGS sequence"/>
</dbReference>
<dbReference type="EC" id="2.1.1.-" evidence="2"/>
<dbReference type="RefSeq" id="WP_378138709.1">
    <property type="nucleotide sequence ID" value="NZ_JBHSMI010000056.1"/>
</dbReference>
<dbReference type="GO" id="GO:0032259">
    <property type="term" value="P:methylation"/>
    <property type="evidence" value="ECO:0007669"/>
    <property type="project" value="UniProtKB-KW"/>
</dbReference>
<dbReference type="SUPFAM" id="SSF53335">
    <property type="entry name" value="S-adenosyl-L-methionine-dependent methyltransferases"/>
    <property type="match status" value="1"/>
</dbReference>
<keyword evidence="2" id="KW-0808">Transferase</keyword>
<accession>A0ABW0I1R0</accession>
<proteinExistence type="predicted"/>
<name>A0ABW0I1R0_9BACL</name>
<feature type="domain" description="Methyltransferase type 11" evidence="1">
    <location>
        <begin position="44"/>
        <end position="144"/>
    </location>
</feature>
<dbReference type="EMBL" id="JBHSMI010000056">
    <property type="protein sequence ID" value="MFC5406613.1"/>
    <property type="molecule type" value="Genomic_DNA"/>
</dbReference>
<protein>
    <submittedName>
        <fullName evidence="2">Class I SAM-dependent methyltransferase</fullName>
        <ecNumber evidence="2">2.1.1.-</ecNumber>
    </submittedName>
</protein>
<dbReference type="InterPro" id="IPR029063">
    <property type="entry name" value="SAM-dependent_MTases_sf"/>
</dbReference>
<dbReference type="CDD" id="cd02440">
    <property type="entry name" value="AdoMet_MTases"/>
    <property type="match status" value="1"/>
</dbReference>
<dbReference type="Gene3D" id="3.40.50.150">
    <property type="entry name" value="Vaccinia Virus protein VP39"/>
    <property type="match status" value="1"/>
</dbReference>
<evidence type="ECO:0000313" key="3">
    <source>
        <dbReference type="Proteomes" id="UP001596113"/>
    </source>
</evidence>
<dbReference type="GO" id="GO:0008168">
    <property type="term" value="F:methyltransferase activity"/>
    <property type="evidence" value="ECO:0007669"/>
    <property type="project" value="UniProtKB-KW"/>
</dbReference>
<keyword evidence="2" id="KW-0489">Methyltransferase</keyword>
<organism evidence="2 3">
    <name type="scientific">Cohnella soli</name>
    <dbReference type="NCBI Taxonomy" id="425005"/>
    <lineage>
        <taxon>Bacteria</taxon>
        <taxon>Bacillati</taxon>
        <taxon>Bacillota</taxon>
        <taxon>Bacilli</taxon>
        <taxon>Bacillales</taxon>
        <taxon>Paenibacillaceae</taxon>
        <taxon>Cohnella</taxon>
    </lineage>
</organism>